<dbReference type="GeneID" id="38134278"/>
<dbReference type="AlphaFoldDB" id="A0A3F3Q486"/>
<protein>
    <submittedName>
        <fullName evidence="2">Uncharacterized protein</fullName>
    </submittedName>
</protein>
<dbReference type="Proteomes" id="UP000253729">
    <property type="component" value="Unassembled WGS sequence"/>
</dbReference>
<reference evidence="2 3" key="1">
    <citation type="submission" date="2018-07" db="EMBL/GenBank/DDBJ databases">
        <title>The genomes of Aspergillus section Nigri reveals drivers in fungal speciation.</title>
        <authorList>
            <consortium name="DOE Joint Genome Institute"/>
            <person name="Vesth T.C."/>
            <person name="Nybo J."/>
            <person name="Theobald S."/>
            <person name="Brandl J."/>
            <person name="Frisvad J.C."/>
            <person name="Nielsen K.F."/>
            <person name="Lyhne E.K."/>
            <person name="Kogle M.E."/>
            <person name="Kuo A."/>
            <person name="Riley R."/>
            <person name="Clum A."/>
            <person name="Nolan M."/>
            <person name="Lipzen A."/>
            <person name="Salamov A."/>
            <person name="Henrissat B."/>
            <person name="Wiebenga A."/>
            <person name="De vries R.P."/>
            <person name="Grigoriev I.V."/>
            <person name="Mortensen U.H."/>
            <person name="Andersen M.R."/>
            <person name="Baker S.E."/>
        </authorList>
    </citation>
    <scope>NUCLEOTIDE SEQUENCE [LARGE SCALE GENOMIC DNA]</scope>
    <source>
        <strain evidence="2 3">CBS 139.54b</strain>
    </source>
</reference>
<keyword evidence="1" id="KW-0812">Transmembrane</keyword>
<keyword evidence="1" id="KW-0472">Membrane</keyword>
<evidence type="ECO:0000313" key="3">
    <source>
        <dbReference type="Proteomes" id="UP000253729"/>
    </source>
</evidence>
<dbReference type="EMBL" id="KZ852044">
    <property type="protein sequence ID" value="RDH34024.1"/>
    <property type="molecule type" value="Genomic_DNA"/>
</dbReference>
<dbReference type="RefSeq" id="XP_026627046.1">
    <property type="nucleotide sequence ID" value="XM_026765922.1"/>
</dbReference>
<keyword evidence="3" id="KW-1185">Reference proteome</keyword>
<name>A0A3F3Q486_9EURO</name>
<accession>A0A3F3Q486</accession>
<keyword evidence="1" id="KW-1133">Transmembrane helix</keyword>
<proteinExistence type="predicted"/>
<evidence type="ECO:0000256" key="1">
    <source>
        <dbReference type="SAM" id="Phobius"/>
    </source>
</evidence>
<sequence>MHGWMRSCIERAFTFLCNYFYPFTCICLSHRLLVPRAVQPGQLSPAASCCCVLWISTIATVID</sequence>
<feature type="transmembrane region" description="Helical" evidence="1">
    <location>
        <begin position="12"/>
        <end position="33"/>
    </location>
</feature>
<evidence type="ECO:0000313" key="2">
    <source>
        <dbReference type="EMBL" id="RDH34024.1"/>
    </source>
</evidence>
<organism evidence="2 3">
    <name type="scientific">Aspergillus welwitschiae</name>
    <dbReference type="NCBI Taxonomy" id="1341132"/>
    <lineage>
        <taxon>Eukaryota</taxon>
        <taxon>Fungi</taxon>
        <taxon>Dikarya</taxon>
        <taxon>Ascomycota</taxon>
        <taxon>Pezizomycotina</taxon>
        <taxon>Eurotiomycetes</taxon>
        <taxon>Eurotiomycetidae</taxon>
        <taxon>Eurotiales</taxon>
        <taxon>Aspergillaceae</taxon>
        <taxon>Aspergillus</taxon>
        <taxon>Aspergillus subgen. Circumdati</taxon>
    </lineage>
</organism>
<gene>
    <name evidence="2" type="ORF">BDQ94DRAFT_141912</name>
</gene>